<dbReference type="AlphaFoldDB" id="A0A021VU27"/>
<gene>
    <name evidence="1" type="ORF">N866_19900</name>
</gene>
<dbReference type="Proteomes" id="UP000019753">
    <property type="component" value="Unassembled WGS sequence"/>
</dbReference>
<reference evidence="1 2" key="1">
    <citation type="submission" date="2014-01" db="EMBL/GenBank/DDBJ databases">
        <title>Actinotalea ferrariae CF5-4.</title>
        <authorList>
            <person name="Chen F."/>
            <person name="Li Y."/>
            <person name="Wang G."/>
        </authorList>
    </citation>
    <scope>NUCLEOTIDE SEQUENCE [LARGE SCALE GENOMIC DNA]</scope>
    <source>
        <strain evidence="1 2">CF5-4</strain>
    </source>
</reference>
<evidence type="ECO:0000313" key="2">
    <source>
        <dbReference type="Proteomes" id="UP000019753"/>
    </source>
</evidence>
<dbReference type="Pfam" id="PF10739">
    <property type="entry name" value="DUF2550"/>
    <property type="match status" value="1"/>
</dbReference>
<sequence length="142" mass="15642">MELSGALIVLGLLLLLLAVVLAMFWSRQTTLSRRVGSFSCGLRPDTSSDRPWTTGIAHYTSSRLVWWRVLSLSPRPAAAWSRDELTLVERVPLGEVDERGRQMLLVRCVHGSDAFQVLMSAPACAGLVSWLESGPRPVGRVI</sequence>
<evidence type="ECO:0008006" key="3">
    <source>
        <dbReference type="Google" id="ProtNLM"/>
    </source>
</evidence>
<organism evidence="1 2">
    <name type="scientific">Actinotalea ferrariae CF5-4</name>
    <dbReference type="NCBI Taxonomy" id="948458"/>
    <lineage>
        <taxon>Bacteria</taxon>
        <taxon>Bacillati</taxon>
        <taxon>Actinomycetota</taxon>
        <taxon>Actinomycetes</taxon>
        <taxon>Micrococcales</taxon>
        <taxon>Cellulomonadaceae</taxon>
        <taxon>Actinotalea</taxon>
    </lineage>
</organism>
<dbReference type="EMBL" id="AXCW01000086">
    <property type="protein sequence ID" value="EYR63545.1"/>
    <property type="molecule type" value="Genomic_DNA"/>
</dbReference>
<protein>
    <recommendedName>
        <fullName evidence="3">DUF2550 domain-containing protein</fullName>
    </recommendedName>
</protein>
<keyword evidence="2" id="KW-1185">Reference proteome</keyword>
<dbReference type="RefSeq" id="WP_052022752.1">
    <property type="nucleotide sequence ID" value="NZ_AXCW01000086.1"/>
</dbReference>
<comment type="caution">
    <text evidence="1">The sequence shown here is derived from an EMBL/GenBank/DDBJ whole genome shotgun (WGS) entry which is preliminary data.</text>
</comment>
<evidence type="ECO:0000313" key="1">
    <source>
        <dbReference type="EMBL" id="EYR63545.1"/>
    </source>
</evidence>
<proteinExistence type="predicted"/>
<accession>A0A021VU27</accession>
<name>A0A021VU27_9CELL</name>
<dbReference type="InterPro" id="IPR019675">
    <property type="entry name" value="DUF2550"/>
</dbReference>